<keyword evidence="3" id="KW-1185">Reference proteome</keyword>
<dbReference type="RefSeq" id="WP_100744121.1">
    <property type="nucleotide sequence ID" value="NZ_NPDW01000002.1"/>
</dbReference>
<name>A0A2N0AFP7_9LEPT</name>
<dbReference type="Proteomes" id="UP000232145">
    <property type="component" value="Unassembled WGS sequence"/>
</dbReference>
<reference evidence="2 3" key="1">
    <citation type="submission" date="2017-07" db="EMBL/GenBank/DDBJ databases">
        <title>Leptospira spp. isolated from tropical soils.</title>
        <authorList>
            <person name="Thibeaux R."/>
            <person name="Iraola G."/>
            <person name="Ferres I."/>
            <person name="Bierque E."/>
            <person name="Girault D."/>
            <person name="Soupe-Gilbert M.-E."/>
            <person name="Picardeau M."/>
            <person name="Goarant C."/>
        </authorList>
    </citation>
    <scope>NUCLEOTIDE SEQUENCE [LARGE SCALE GENOMIC DNA]</scope>
    <source>
        <strain evidence="2 3">FH2-B-A1</strain>
    </source>
</reference>
<organism evidence="2 3">
    <name type="scientific">Leptospira harrisiae</name>
    <dbReference type="NCBI Taxonomy" id="2023189"/>
    <lineage>
        <taxon>Bacteria</taxon>
        <taxon>Pseudomonadati</taxon>
        <taxon>Spirochaetota</taxon>
        <taxon>Spirochaetia</taxon>
        <taxon>Leptospirales</taxon>
        <taxon>Leptospiraceae</taxon>
        <taxon>Leptospira</taxon>
    </lineage>
</organism>
<dbReference type="OrthoDB" id="335659at2"/>
<evidence type="ECO:0000313" key="2">
    <source>
        <dbReference type="EMBL" id="PJZ83118.1"/>
    </source>
</evidence>
<gene>
    <name evidence="2" type="ORF">CH364_17680</name>
</gene>
<dbReference type="EMBL" id="NPDX01000007">
    <property type="protein sequence ID" value="PJZ83118.1"/>
    <property type="molecule type" value="Genomic_DNA"/>
</dbReference>
<evidence type="ECO:0000259" key="1">
    <source>
        <dbReference type="Pfam" id="PF12770"/>
    </source>
</evidence>
<feature type="domain" description="CHAT" evidence="1">
    <location>
        <begin position="74"/>
        <end position="342"/>
    </location>
</feature>
<accession>A0A2N0AFP7</accession>
<protein>
    <submittedName>
        <fullName evidence="2">CHAT domain-containing protein</fullName>
    </submittedName>
</protein>
<dbReference type="AlphaFoldDB" id="A0A2N0AFP7"/>
<comment type="caution">
    <text evidence="2">The sequence shown here is derived from an EMBL/GenBank/DDBJ whole genome shotgun (WGS) entry which is preliminary data.</text>
</comment>
<dbReference type="Pfam" id="PF12770">
    <property type="entry name" value="CHAT"/>
    <property type="match status" value="1"/>
</dbReference>
<evidence type="ECO:0000313" key="3">
    <source>
        <dbReference type="Proteomes" id="UP000232145"/>
    </source>
</evidence>
<dbReference type="InterPro" id="IPR024983">
    <property type="entry name" value="CHAT_dom"/>
</dbReference>
<sequence>MLSLIIDRVGNVNIFNVLEDNLPVEESHIQSTLDDDLIFEYLGEVERLVHVSQSVLSNPNQILNADILQDLKVLGETFYQQFFPSSIIEKLKNTTKHSIHFNIDPALALIPWELLHDGASFLSDKFRIGKTIRGGLHRPTHQENRKIKMLIIADPTEDLPHAQKEGEVLFSVLSQKVPTHLLELEFIGGKQVTKLKLLSLIKDKHIIHYSGHLHFSDDSLENGWLLSDGKVLKAREIKSTGIDTDLVFSNSCMSAKAAGKKLNPNILNQYAGAFLTAGIKTFVGTNWEILDNERTIDFTVRFYTFLFSDKSVGESLYLSKEFARRNYHANDLTWANYSLYGNPDFSLFVKDRRNFHSAKILNPTSVIEFYPTPIAVAYSKLIKSNKAKSIDKSNLINLIKLFEAISQVVGMMVFSDHAAHAMNKSIPNNPDDAVSLRKWWELVYGCVWDFQKLKISSILEAALPVLHEQKETIFKMVGWMESWEQDEVKEEEIESYQIIMQFFLENMLLEFSELEKVSVLLVSENHNPHFYFKGIKPAYLYPSSPGSKDKLQEQLSKHKGNLVLVHENRKIVIPFPTYFKERKETGDLELVFNGLIPFAPGAKQS</sequence>
<proteinExistence type="predicted"/>